<dbReference type="InterPro" id="IPR008928">
    <property type="entry name" value="6-hairpin_glycosidase_sf"/>
</dbReference>
<dbReference type="InterPro" id="IPR012341">
    <property type="entry name" value="6hp_glycosidase-like_sf"/>
</dbReference>
<dbReference type="EMBL" id="FXYD01000001">
    <property type="protein sequence ID" value="SMX33362.1"/>
    <property type="molecule type" value="Genomic_DNA"/>
</dbReference>
<name>A0A238JU54_9RHOB</name>
<evidence type="ECO:0000256" key="1">
    <source>
        <dbReference type="ARBA" id="ARBA00008558"/>
    </source>
</evidence>
<dbReference type="SUPFAM" id="SSF48208">
    <property type="entry name" value="Six-hairpin glycosidases"/>
    <property type="match status" value="1"/>
</dbReference>
<evidence type="ECO:0000313" key="4">
    <source>
        <dbReference type="Proteomes" id="UP000203464"/>
    </source>
</evidence>
<protein>
    <submittedName>
        <fullName evidence="3">Putative sugar isomerase YihS</fullName>
        <ecNumber evidence="3">5.-.-.-</ecNumber>
    </submittedName>
</protein>
<dbReference type="OrthoDB" id="9806359at2"/>
<gene>
    <name evidence="3" type="primary">yihS</name>
    <name evidence="3" type="ORF">OCA8868_00938</name>
</gene>
<dbReference type="AlphaFoldDB" id="A0A238JU54"/>
<dbReference type="PANTHER" id="PTHR15108">
    <property type="entry name" value="N-ACYLGLUCOSAMINE-2-EPIMERASE"/>
    <property type="match status" value="1"/>
</dbReference>
<dbReference type="GO" id="GO:0016853">
    <property type="term" value="F:isomerase activity"/>
    <property type="evidence" value="ECO:0007669"/>
    <property type="project" value="UniProtKB-KW"/>
</dbReference>
<keyword evidence="4" id="KW-1185">Reference proteome</keyword>
<organism evidence="3 4">
    <name type="scientific">Octadecabacter ascidiaceicola</name>
    <dbReference type="NCBI Taxonomy" id="1655543"/>
    <lineage>
        <taxon>Bacteria</taxon>
        <taxon>Pseudomonadati</taxon>
        <taxon>Pseudomonadota</taxon>
        <taxon>Alphaproteobacteria</taxon>
        <taxon>Rhodobacterales</taxon>
        <taxon>Roseobacteraceae</taxon>
        <taxon>Octadecabacter</taxon>
    </lineage>
</organism>
<dbReference type="Pfam" id="PF07221">
    <property type="entry name" value="GlcNAc_2-epim"/>
    <property type="match status" value="1"/>
</dbReference>
<dbReference type="Gene3D" id="1.50.10.10">
    <property type="match status" value="1"/>
</dbReference>
<comment type="similarity">
    <text evidence="1">Belongs to the N-acylglucosamine 2-epimerase family.</text>
</comment>
<dbReference type="EC" id="5.-.-.-" evidence="3"/>
<evidence type="ECO:0000313" key="3">
    <source>
        <dbReference type="EMBL" id="SMX33362.1"/>
    </source>
</evidence>
<dbReference type="GO" id="GO:0005975">
    <property type="term" value="P:carbohydrate metabolic process"/>
    <property type="evidence" value="ECO:0007669"/>
    <property type="project" value="InterPro"/>
</dbReference>
<proteinExistence type="inferred from homology"/>
<evidence type="ECO:0000256" key="2">
    <source>
        <dbReference type="ARBA" id="ARBA00023235"/>
    </source>
</evidence>
<accession>A0A238JU54</accession>
<dbReference type="Proteomes" id="UP000203464">
    <property type="component" value="Unassembled WGS sequence"/>
</dbReference>
<reference evidence="4" key="1">
    <citation type="submission" date="2017-05" db="EMBL/GenBank/DDBJ databases">
        <authorList>
            <person name="Rodrigo-Torres L."/>
            <person name="Arahal R. D."/>
            <person name="Lucena T."/>
        </authorList>
    </citation>
    <scope>NUCLEOTIDE SEQUENCE [LARGE SCALE GENOMIC DNA]</scope>
    <source>
        <strain evidence="4">CECT 8868</strain>
    </source>
</reference>
<sequence length="416" mass="47081">MTVHQSPGPQDHSGFWLDLPEHRAWLAADAKRQFTFFEKSLRHDAGFATLDHRGAALADKTQELHTTTRLVHSFALGQIWGQPDADKIVDRGMAYLNSCHRDPVHGGFLWALQGDNIADDRKQAYGHMFVLLAASTAKIAGHPDADALLTDVTRVLDQHFWEDDAGLYSDEMNRDWTPFSSYRGMNANMHGVEAHLSAFEATGNQVYLDRAGRILDFFTKKIAPQNDWRLPEHYTVTWKVDRNYAGNPMFRPAGTTPGHSFELGRLLLQYWDLCGRPSGDAPTRARQLIERALQDAWRPDGGFAYTLKFGGDIDIASRYWWPVTEAIGAVAVLIQLDRNQADEIWYRRLWSFANTHFIDHERGGWFPEIDESGDVTSTIFAGKPDIYHSLQACLFPLAGELSRIAIKLKDQSIIRS</sequence>
<dbReference type="InterPro" id="IPR010819">
    <property type="entry name" value="AGE/CE"/>
</dbReference>
<keyword evidence="2 3" id="KW-0413">Isomerase</keyword>
<dbReference type="RefSeq" id="WP_093995328.1">
    <property type="nucleotide sequence ID" value="NZ_FXYD01000001.1"/>
</dbReference>